<feature type="domain" description="R3H" evidence="1">
    <location>
        <begin position="87"/>
        <end position="154"/>
    </location>
</feature>
<dbReference type="Gene3D" id="3.30.300.20">
    <property type="match status" value="1"/>
</dbReference>
<proteinExistence type="predicted"/>
<dbReference type="InterPro" id="IPR039247">
    <property type="entry name" value="KhpB"/>
</dbReference>
<organism evidence="2 3">
    <name type="scientific">Candidatus Akkermansia intestinigallinarum</name>
    <dbReference type="NCBI Taxonomy" id="2838431"/>
    <lineage>
        <taxon>Bacteria</taxon>
        <taxon>Pseudomonadati</taxon>
        <taxon>Verrucomicrobiota</taxon>
        <taxon>Verrucomicrobiia</taxon>
        <taxon>Verrucomicrobiales</taxon>
        <taxon>Akkermansiaceae</taxon>
        <taxon>Akkermansia</taxon>
    </lineage>
</organism>
<dbReference type="Gene3D" id="3.30.1370.50">
    <property type="entry name" value="R3H-like domain"/>
    <property type="match status" value="1"/>
</dbReference>
<dbReference type="PANTHER" id="PTHR35800">
    <property type="entry name" value="PROTEIN JAG"/>
    <property type="match status" value="1"/>
</dbReference>
<reference evidence="2" key="1">
    <citation type="journal article" date="2021" name="PeerJ">
        <title>Extensive microbial diversity within the chicken gut microbiome revealed by metagenomics and culture.</title>
        <authorList>
            <person name="Gilroy R."/>
            <person name="Ravi A."/>
            <person name="Getino M."/>
            <person name="Pursley I."/>
            <person name="Horton D.L."/>
            <person name="Alikhan N.F."/>
            <person name="Baker D."/>
            <person name="Gharbi K."/>
            <person name="Hall N."/>
            <person name="Watson M."/>
            <person name="Adriaenssens E.M."/>
            <person name="Foster-Nyarko E."/>
            <person name="Jarju S."/>
            <person name="Secka A."/>
            <person name="Antonio M."/>
            <person name="Oren A."/>
            <person name="Chaudhuri R.R."/>
            <person name="La Ragione R."/>
            <person name="Hildebrand F."/>
            <person name="Pallen M.J."/>
        </authorList>
    </citation>
    <scope>NUCLEOTIDE SEQUENCE</scope>
    <source>
        <strain evidence="2">14975</strain>
    </source>
</reference>
<dbReference type="PROSITE" id="PS51061">
    <property type="entry name" value="R3H"/>
    <property type="match status" value="1"/>
</dbReference>
<name>A0A9D1V9K4_9BACT</name>
<dbReference type="InterPro" id="IPR036867">
    <property type="entry name" value="R3H_dom_sf"/>
</dbReference>
<dbReference type="SMART" id="SM00393">
    <property type="entry name" value="R3H"/>
    <property type="match status" value="1"/>
</dbReference>
<evidence type="ECO:0000259" key="1">
    <source>
        <dbReference type="PROSITE" id="PS51061"/>
    </source>
</evidence>
<dbReference type="GO" id="GO:0003723">
    <property type="term" value="F:RNA binding"/>
    <property type="evidence" value="ECO:0007669"/>
    <property type="project" value="InterPro"/>
</dbReference>
<sequence length="154" mass="17648">MADTQRLIDTATAALKSILDPLGFAWSCTTAPYDDSIVLMLESPDARYLIGDEGDRLDDLQYLVNRIVQAEWESAPRVRIDCDHYRERAEAKLLRRARSRAERVLKTGVPLKMEELNAYQRRLVHNALAAIPGIRTESEQTESRFKRITISRCE</sequence>
<dbReference type="PANTHER" id="PTHR35800:SF1">
    <property type="entry name" value="RNA-BINDING PROTEIN KHPB"/>
    <property type="match status" value="1"/>
</dbReference>
<reference evidence="2" key="2">
    <citation type="submission" date="2021-04" db="EMBL/GenBank/DDBJ databases">
        <authorList>
            <person name="Gilroy R."/>
        </authorList>
    </citation>
    <scope>NUCLEOTIDE SEQUENCE</scope>
    <source>
        <strain evidence="2">14975</strain>
    </source>
</reference>
<accession>A0A9D1V9K4</accession>
<dbReference type="Pfam" id="PF01424">
    <property type="entry name" value="R3H"/>
    <property type="match status" value="1"/>
</dbReference>
<dbReference type="CDD" id="cd02414">
    <property type="entry name" value="KH-II_Jag"/>
    <property type="match status" value="1"/>
</dbReference>
<dbReference type="EMBL" id="DXFQ01000006">
    <property type="protein sequence ID" value="HIX19046.1"/>
    <property type="molecule type" value="Genomic_DNA"/>
</dbReference>
<dbReference type="Proteomes" id="UP000823964">
    <property type="component" value="Unassembled WGS sequence"/>
</dbReference>
<comment type="caution">
    <text evidence="2">The sequence shown here is derived from an EMBL/GenBank/DDBJ whole genome shotgun (WGS) entry which is preliminary data.</text>
</comment>
<dbReference type="InterPro" id="IPR038008">
    <property type="entry name" value="Jag_KH"/>
</dbReference>
<protein>
    <recommendedName>
        <fullName evidence="1">R3H domain-containing protein</fullName>
    </recommendedName>
</protein>
<evidence type="ECO:0000313" key="2">
    <source>
        <dbReference type="EMBL" id="HIX19046.1"/>
    </source>
</evidence>
<evidence type="ECO:0000313" key="3">
    <source>
        <dbReference type="Proteomes" id="UP000823964"/>
    </source>
</evidence>
<dbReference type="InterPro" id="IPR001374">
    <property type="entry name" value="R3H_dom"/>
</dbReference>
<gene>
    <name evidence="2" type="ORF">H9862_00410</name>
</gene>
<dbReference type="AlphaFoldDB" id="A0A9D1V9K4"/>
<dbReference type="InterPro" id="IPR015946">
    <property type="entry name" value="KH_dom-like_a/b"/>
</dbReference>